<evidence type="ECO:0000256" key="1">
    <source>
        <dbReference type="SAM" id="Phobius"/>
    </source>
</evidence>
<dbReference type="InterPro" id="IPR001054">
    <property type="entry name" value="A/G_cyclase"/>
</dbReference>
<sequence>MPPRAQAIVDHEMAAAEIMAGWLVFASTLFLGGLYLISPKMFTSMTEMRPVPVAVALGLTIAIIRLMLAYARKMNRGAVLIVTIADFAVLYGLIWSFNWQYGQPASFSLKAPTFLFVFLFIAVRALRFEPWSVITAGLVASVGWIVVVCNALSAPNVEVTHDFDVYLTSNRLLVGAEVEKIVAILLVTGVLTIAIMRGRHQLVTAAVETSATEDLSRFFDPEIADRITNSDLLEPGRGEARDCAVLVTDIRGFSRLVQELDPNDVLKLVVDYQRAMGLVIAGHGGSIDKYLGDGILATFGCTRPSETESADALTALTALVEAAERFKQDLIAQGRPALDIGLSVVAGRVLFGTVGDRDRLEFTVIGEAANLAAKLEKHNKVIGARAVVDRATFERARTQGFESHQFLSRAGETVEGVAAPIDLLYVPLQRNDELARVRTPW</sequence>
<dbReference type="Pfam" id="PF00211">
    <property type="entry name" value="Guanylate_cyc"/>
    <property type="match status" value="1"/>
</dbReference>
<dbReference type="GO" id="GO:0035556">
    <property type="term" value="P:intracellular signal transduction"/>
    <property type="evidence" value="ECO:0007669"/>
    <property type="project" value="InterPro"/>
</dbReference>
<evidence type="ECO:0000313" key="3">
    <source>
        <dbReference type="EMBL" id="GGC73924.1"/>
    </source>
</evidence>
<feature type="transmembrane region" description="Helical" evidence="1">
    <location>
        <begin position="133"/>
        <end position="153"/>
    </location>
</feature>
<dbReference type="SUPFAM" id="SSF55073">
    <property type="entry name" value="Nucleotide cyclase"/>
    <property type="match status" value="1"/>
</dbReference>
<proteinExistence type="predicted"/>
<feature type="transmembrane region" description="Helical" evidence="1">
    <location>
        <begin position="78"/>
        <end position="97"/>
    </location>
</feature>
<dbReference type="InterPro" id="IPR029787">
    <property type="entry name" value="Nucleotide_cyclase"/>
</dbReference>
<name>A0A916XIY7_9HYPH</name>
<accession>A0A916XIY7</accession>
<dbReference type="InterPro" id="IPR050697">
    <property type="entry name" value="Adenylyl/Guanylyl_Cyclase_3/4"/>
</dbReference>
<dbReference type="Gene3D" id="3.30.70.1230">
    <property type="entry name" value="Nucleotide cyclase"/>
    <property type="match status" value="1"/>
</dbReference>
<feature type="transmembrane region" description="Helical" evidence="1">
    <location>
        <begin position="20"/>
        <end position="38"/>
    </location>
</feature>
<dbReference type="EMBL" id="BMGG01000006">
    <property type="protein sequence ID" value="GGC73924.1"/>
    <property type="molecule type" value="Genomic_DNA"/>
</dbReference>
<evidence type="ECO:0000259" key="2">
    <source>
        <dbReference type="PROSITE" id="PS50125"/>
    </source>
</evidence>
<feature type="transmembrane region" description="Helical" evidence="1">
    <location>
        <begin position="109"/>
        <end position="126"/>
    </location>
</feature>
<protein>
    <submittedName>
        <fullName evidence="3">Adenylate cyclase</fullName>
    </submittedName>
</protein>
<dbReference type="GO" id="GO:0004016">
    <property type="term" value="F:adenylate cyclase activity"/>
    <property type="evidence" value="ECO:0007669"/>
    <property type="project" value="UniProtKB-ARBA"/>
</dbReference>
<dbReference type="Proteomes" id="UP000637002">
    <property type="component" value="Unassembled WGS sequence"/>
</dbReference>
<dbReference type="PANTHER" id="PTHR43081">
    <property type="entry name" value="ADENYLATE CYCLASE, TERMINAL-DIFFERENTIATION SPECIFIC-RELATED"/>
    <property type="match status" value="1"/>
</dbReference>
<comment type="caution">
    <text evidence="3">The sequence shown here is derived from an EMBL/GenBank/DDBJ whole genome shotgun (WGS) entry which is preliminary data.</text>
</comment>
<reference evidence="3" key="2">
    <citation type="submission" date="2020-09" db="EMBL/GenBank/DDBJ databases">
        <authorList>
            <person name="Sun Q."/>
            <person name="Zhou Y."/>
        </authorList>
    </citation>
    <scope>NUCLEOTIDE SEQUENCE</scope>
    <source>
        <strain evidence="3">CGMCC 1.12919</strain>
    </source>
</reference>
<dbReference type="SMART" id="SM00044">
    <property type="entry name" value="CYCc"/>
    <property type="match status" value="1"/>
</dbReference>
<gene>
    <name evidence="3" type="ORF">GCM10010994_35350</name>
</gene>
<dbReference type="RefSeq" id="WP_188610503.1">
    <property type="nucleotide sequence ID" value="NZ_BMGG01000006.1"/>
</dbReference>
<evidence type="ECO:0000313" key="4">
    <source>
        <dbReference type="Proteomes" id="UP000637002"/>
    </source>
</evidence>
<dbReference type="AlphaFoldDB" id="A0A916XIY7"/>
<feature type="transmembrane region" description="Helical" evidence="1">
    <location>
        <begin position="173"/>
        <end position="195"/>
    </location>
</feature>
<dbReference type="PROSITE" id="PS50125">
    <property type="entry name" value="GUANYLATE_CYCLASE_2"/>
    <property type="match status" value="1"/>
</dbReference>
<dbReference type="CDD" id="cd07302">
    <property type="entry name" value="CHD"/>
    <property type="match status" value="1"/>
</dbReference>
<dbReference type="GO" id="GO:0009190">
    <property type="term" value="P:cyclic nucleotide biosynthetic process"/>
    <property type="evidence" value="ECO:0007669"/>
    <property type="project" value="InterPro"/>
</dbReference>
<keyword evidence="1" id="KW-0472">Membrane</keyword>
<keyword evidence="4" id="KW-1185">Reference proteome</keyword>
<feature type="transmembrane region" description="Helical" evidence="1">
    <location>
        <begin position="50"/>
        <end position="71"/>
    </location>
</feature>
<organism evidence="3 4">
    <name type="scientific">Chelatococcus reniformis</name>
    <dbReference type="NCBI Taxonomy" id="1494448"/>
    <lineage>
        <taxon>Bacteria</taxon>
        <taxon>Pseudomonadati</taxon>
        <taxon>Pseudomonadota</taxon>
        <taxon>Alphaproteobacteria</taxon>
        <taxon>Hyphomicrobiales</taxon>
        <taxon>Chelatococcaceae</taxon>
        <taxon>Chelatococcus</taxon>
    </lineage>
</organism>
<reference evidence="3" key="1">
    <citation type="journal article" date="2014" name="Int. J. Syst. Evol. Microbiol.">
        <title>Complete genome sequence of Corynebacterium casei LMG S-19264T (=DSM 44701T), isolated from a smear-ripened cheese.</title>
        <authorList>
            <consortium name="US DOE Joint Genome Institute (JGI-PGF)"/>
            <person name="Walter F."/>
            <person name="Albersmeier A."/>
            <person name="Kalinowski J."/>
            <person name="Ruckert C."/>
        </authorList>
    </citation>
    <scope>NUCLEOTIDE SEQUENCE</scope>
    <source>
        <strain evidence="3">CGMCC 1.12919</strain>
    </source>
</reference>
<dbReference type="PANTHER" id="PTHR43081:SF1">
    <property type="entry name" value="ADENYLATE CYCLASE, TERMINAL-DIFFERENTIATION SPECIFIC"/>
    <property type="match status" value="1"/>
</dbReference>
<keyword evidence="1" id="KW-0812">Transmembrane</keyword>
<feature type="domain" description="Guanylate cyclase" evidence="2">
    <location>
        <begin position="244"/>
        <end position="376"/>
    </location>
</feature>
<keyword evidence="1" id="KW-1133">Transmembrane helix</keyword>